<dbReference type="InterPro" id="IPR047151">
    <property type="entry name" value="RNZ2-like"/>
</dbReference>
<dbReference type="InterPro" id="IPR036866">
    <property type="entry name" value="RibonucZ/Hydroxyglut_hydro"/>
</dbReference>
<keyword evidence="10" id="KW-0862">Zinc</keyword>
<evidence type="ECO:0000256" key="5">
    <source>
        <dbReference type="ARBA" id="ARBA00022694"/>
    </source>
</evidence>
<dbReference type="SUPFAM" id="SSF56281">
    <property type="entry name" value="Metallo-hydrolase/oxidoreductase"/>
    <property type="match status" value="2"/>
</dbReference>
<evidence type="ECO:0000256" key="11">
    <source>
        <dbReference type="SAM" id="MobiDB-lite"/>
    </source>
</evidence>
<gene>
    <name evidence="14" type="ORF">LEL_08069</name>
</gene>
<dbReference type="GO" id="GO:0042781">
    <property type="term" value="F:3'-tRNA processing endoribonuclease activity"/>
    <property type="evidence" value="ECO:0007669"/>
    <property type="project" value="UniProtKB-EC"/>
</dbReference>
<dbReference type="GO" id="GO:1990180">
    <property type="term" value="P:mitochondrial tRNA 3'-end processing"/>
    <property type="evidence" value="ECO:0007669"/>
    <property type="project" value="TreeGrafter"/>
</dbReference>
<proteinExistence type="inferred from homology"/>
<dbReference type="GO" id="GO:0046872">
    <property type="term" value="F:metal ion binding"/>
    <property type="evidence" value="ECO:0007669"/>
    <property type="project" value="UniProtKB-KW"/>
</dbReference>
<dbReference type="Pfam" id="PF12706">
    <property type="entry name" value="Lactamase_B_2"/>
    <property type="match status" value="1"/>
</dbReference>
<evidence type="ECO:0000313" key="14">
    <source>
        <dbReference type="EMBL" id="OAA74488.1"/>
    </source>
</evidence>
<evidence type="ECO:0000256" key="6">
    <source>
        <dbReference type="ARBA" id="ARBA00022722"/>
    </source>
</evidence>
<evidence type="ECO:0000259" key="13">
    <source>
        <dbReference type="Pfam" id="PF13691"/>
    </source>
</evidence>
<comment type="caution">
    <text evidence="14">The sequence shown here is derived from an EMBL/GenBank/DDBJ whole genome shotgun (WGS) entry which is preliminary data.</text>
</comment>
<keyword evidence="6" id="KW-0540">Nuclease</keyword>
<dbReference type="STRING" id="1081108.A0A162KG98"/>
<organism evidence="14 15">
    <name type="scientific">Akanthomyces lecanii RCEF 1005</name>
    <dbReference type="NCBI Taxonomy" id="1081108"/>
    <lineage>
        <taxon>Eukaryota</taxon>
        <taxon>Fungi</taxon>
        <taxon>Dikarya</taxon>
        <taxon>Ascomycota</taxon>
        <taxon>Pezizomycotina</taxon>
        <taxon>Sordariomycetes</taxon>
        <taxon>Hypocreomycetidae</taxon>
        <taxon>Hypocreales</taxon>
        <taxon>Cordycipitaceae</taxon>
        <taxon>Akanthomyces</taxon>
        <taxon>Cordyceps confragosa</taxon>
    </lineage>
</organism>
<protein>
    <recommendedName>
        <fullName evidence="4">ribonuclease Z</fullName>
        <ecNumber evidence="4">3.1.26.11</ecNumber>
    </recommendedName>
</protein>
<keyword evidence="8" id="KW-0255">Endonuclease</keyword>
<comment type="similarity">
    <text evidence="3">Belongs to the RNase Z family.</text>
</comment>
<evidence type="ECO:0000313" key="15">
    <source>
        <dbReference type="Proteomes" id="UP000076881"/>
    </source>
</evidence>
<evidence type="ECO:0000256" key="10">
    <source>
        <dbReference type="ARBA" id="ARBA00022833"/>
    </source>
</evidence>
<keyword evidence="15" id="KW-1185">Reference proteome</keyword>
<evidence type="ECO:0000256" key="7">
    <source>
        <dbReference type="ARBA" id="ARBA00022723"/>
    </source>
</evidence>
<evidence type="ECO:0000259" key="12">
    <source>
        <dbReference type="Pfam" id="PF12706"/>
    </source>
</evidence>
<dbReference type="EMBL" id="AZHF01000006">
    <property type="protein sequence ID" value="OAA74488.1"/>
    <property type="molecule type" value="Genomic_DNA"/>
</dbReference>
<keyword evidence="9" id="KW-0378">Hydrolase</keyword>
<feature type="domain" description="Metallo-beta-lactamase" evidence="12">
    <location>
        <begin position="684"/>
        <end position="899"/>
    </location>
</feature>
<dbReference type="Gene3D" id="3.60.15.10">
    <property type="entry name" value="Ribonuclease Z/Hydroxyacylglutathione hydrolase-like"/>
    <property type="match status" value="2"/>
</dbReference>
<comment type="catalytic activity">
    <reaction evidence="1">
        <text>Endonucleolytic cleavage of RNA, removing extra 3' nucleotides from tRNA precursor, generating 3' termini of tRNAs. A 3'-hydroxy group is left at the tRNA terminus and a 5'-phosphoryl group is left at the trailer molecule.</text>
        <dbReference type="EC" id="3.1.26.11"/>
    </reaction>
</comment>
<feature type="domain" description="tRNase Z endonuclease" evidence="13">
    <location>
        <begin position="116"/>
        <end position="176"/>
    </location>
</feature>
<evidence type="ECO:0000256" key="4">
    <source>
        <dbReference type="ARBA" id="ARBA00012477"/>
    </source>
</evidence>
<dbReference type="GO" id="GO:0005739">
    <property type="term" value="C:mitochondrion"/>
    <property type="evidence" value="ECO:0007669"/>
    <property type="project" value="TreeGrafter"/>
</dbReference>
<dbReference type="PANTHER" id="PTHR12553">
    <property type="entry name" value="ZINC PHOSPHODIESTERASE ELAC PROTEIN 2"/>
    <property type="match status" value="1"/>
</dbReference>
<evidence type="ECO:0000256" key="2">
    <source>
        <dbReference type="ARBA" id="ARBA00001947"/>
    </source>
</evidence>
<evidence type="ECO:0000256" key="3">
    <source>
        <dbReference type="ARBA" id="ARBA00007823"/>
    </source>
</evidence>
<evidence type="ECO:0000256" key="9">
    <source>
        <dbReference type="ARBA" id="ARBA00022801"/>
    </source>
</evidence>
<reference evidence="14 15" key="1">
    <citation type="journal article" date="2016" name="Genome Biol. Evol.">
        <title>Divergent and convergent evolution of fungal pathogenicity.</title>
        <authorList>
            <person name="Shang Y."/>
            <person name="Xiao G."/>
            <person name="Zheng P."/>
            <person name="Cen K."/>
            <person name="Zhan S."/>
            <person name="Wang C."/>
        </authorList>
    </citation>
    <scope>NUCLEOTIDE SEQUENCE [LARGE SCALE GENOMIC DNA]</scope>
    <source>
        <strain evidence="14 15">RCEF 1005</strain>
    </source>
</reference>
<evidence type="ECO:0000256" key="8">
    <source>
        <dbReference type="ARBA" id="ARBA00022759"/>
    </source>
</evidence>
<dbReference type="AlphaFoldDB" id="A0A162KG98"/>
<keyword evidence="7" id="KW-0479">Metal-binding</keyword>
<dbReference type="Pfam" id="PF13691">
    <property type="entry name" value="Lactamase_B_4"/>
    <property type="match status" value="1"/>
</dbReference>
<feature type="region of interest" description="Disordered" evidence="11">
    <location>
        <begin position="281"/>
        <end position="312"/>
    </location>
</feature>
<dbReference type="InterPro" id="IPR001279">
    <property type="entry name" value="Metallo-B-lactamas"/>
</dbReference>
<comment type="cofactor">
    <cofactor evidence="2">
        <name>Zn(2+)</name>
        <dbReference type="ChEBI" id="CHEBI:29105"/>
    </cofactor>
</comment>
<dbReference type="InterPro" id="IPR027794">
    <property type="entry name" value="tRNase_Z_dom"/>
</dbReference>
<dbReference type="OrthoDB" id="527344at2759"/>
<dbReference type="Proteomes" id="UP000076881">
    <property type="component" value="Unassembled WGS sequence"/>
</dbReference>
<accession>A0A162KG98</accession>
<evidence type="ECO:0000256" key="1">
    <source>
        <dbReference type="ARBA" id="ARBA00000402"/>
    </source>
</evidence>
<keyword evidence="5" id="KW-0819">tRNA processing</keyword>
<dbReference type="PANTHER" id="PTHR12553:SF49">
    <property type="entry name" value="ZINC PHOSPHODIESTERASE ELAC PROTEIN 2"/>
    <property type="match status" value="1"/>
</dbReference>
<feature type="compositionally biased region" description="Basic residues" evidence="11">
    <location>
        <begin position="281"/>
        <end position="291"/>
    </location>
</feature>
<name>A0A162KG98_CORDF</name>
<dbReference type="CDD" id="cd07718">
    <property type="entry name" value="RNaseZ_ELAC1_ELAC2-C-term-like_MBL-fold"/>
    <property type="match status" value="1"/>
</dbReference>
<dbReference type="EC" id="3.1.26.11" evidence="4"/>
<sequence length="960" mass="104978">MPPAKLSTASPAFMLLGGVSSLPSGTLVRGLLNKPKATPPRFRDVEAEWDYFQLRTYGVGIPEPAAPRRPNTYTTRSPPALFLTKSARLGSTLVARQSAKGSAKDPTTMTTTVELATVPTADTPGTCIYVHHEKRSYVFGHVAEGTQRAFSCRKLHLGGTEHLFLSGAVGWSQMGGLIGYLLSIGGAFDAAKEFRATENSKRAEKGQKLLRQLRNEGVTVHGADNLCHILAAARPVIFRQPVSVRAMEQREDPRGEDSTLTAPDWEDESIRVWKIPVRRARSNSPTKRRRSNSLTSNGSSGGMYKPASEPSDPSVAGLIMEKIMFTGSHDKIILVPKSIDELKAEDDAIVIDGNSMRRYDGPFGADALQSFGSAAKAWVFPDANAVPSKGDMDGINAISHGALPRTSYSETSMSYIMKCHDRRGKFNAQAAKELGVKPQSFKLLTAGETVTTDGGTVVTPDMVLGERQPGKGIAVADIGSRDFLDAFFERPEWTNPEIMSDVTSMYWIVGDGLASDPKIQQYIKAHPDIKHVLCSSSTCPNMVSNASSAEMLAKLRRIDPERFPFVSFDNTVDYQTPDNVPSIELGRAGHKVQIMPRLFYKDDAIAPFPDLHAAFNSVDEETLALAQKAKAKATDPAFLARIERQEADIPNRDAEIIPLGTGSSVPNKHRNVSGTLIRVPGIGNYLLDCGEGTLGQIKRLFGAEETAYILRDLRCIVVSHLHADHHMGMATTIKAWYEQALADKSDALLAISCIGRYRTVLQEISQVEDIGFHRLRFPSCSDSRADRDRDTTTAEQLAALGAQDSFGLRGIKRVPVAHCWRSYATELELVSGLRVAWSGDCRPSSKFAQACRGAHLLVHECTFGDDMQDHAKYKMHSTMGEALGVAREMQARRTLLTHFSQRYGKADALQPSEDSGTPDEDKEESVLLAHDLMRVRLGDFQKAACYIPAIAQVMAKTSDA</sequence>